<dbReference type="GO" id="GO:0032259">
    <property type="term" value="P:methylation"/>
    <property type="evidence" value="ECO:0007669"/>
    <property type="project" value="UniProtKB-KW"/>
</dbReference>
<evidence type="ECO:0000256" key="1">
    <source>
        <dbReference type="ARBA" id="ARBA00005033"/>
    </source>
</evidence>
<dbReference type="KEGG" id="tro:trd_A0784"/>
<feature type="binding site" evidence="7 10">
    <location>
        <position position="47"/>
    </location>
    <ligand>
        <name>Mg(2+)</name>
        <dbReference type="ChEBI" id="CHEBI:18420"/>
    </ligand>
</feature>
<evidence type="ECO:0000256" key="2">
    <source>
        <dbReference type="ARBA" id="ARBA00008676"/>
    </source>
</evidence>
<dbReference type="InterPro" id="IPR040442">
    <property type="entry name" value="Pyrv_kinase-like_dom_sf"/>
</dbReference>
<proteinExistence type="inferred from homology"/>
<dbReference type="Gene3D" id="3.20.20.60">
    <property type="entry name" value="Phosphoenolpyruvate-binding domains"/>
    <property type="match status" value="1"/>
</dbReference>
<dbReference type="NCBIfam" id="TIGR00222">
    <property type="entry name" value="panB"/>
    <property type="match status" value="1"/>
</dbReference>
<evidence type="ECO:0000313" key="11">
    <source>
        <dbReference type="EMBL" id="ACM06495.1"/>
    </source>
</evidence>
<dbReference type="FunFam" id="3.20.20.60:FF:000003">
    <property type="entry name" value="3-methyl-2-oxobutanoate hydroxymethyltransferase"/>
    <property type="match status" value="1"/>
</dbReference>
<dbReference type="AlphaFoldDB" id="B9L4S0"/>
<dbReference type="Proteomes" id="UP000000447">
    <property type="component" value="Plasmid unnamed"/>
</dbReference>
<keyword evidence="4 7" id="KW-0566">Pantothenate biosynthesis</keyword>
<dbReference type="PANTHER" id="PTHR20881">
    <property type="entry name" value="3-METHYL-2-OXOBUTANOATE HYDROXYMETHYLTRANSFERASE"/>
    <property type="match status" value="1"/>
</dbReference>
<evidence type="ECO:0000256" key="4">
    <source>
        <dbReference type="ARBA" id="ARBA00022655"/>
    </source>
</evidence>
<evidence type="ECO:0000256" key="6">
    <source>
        <dbReference type="ARBA" id="ARBA00056497"/>
    </source>
</evidence>
<keyword evidence="5 7" id="KW-0808">Transferase</keyword>
<dbReference type="GO" id="GO:0015940">
    <property type="term" value="P:pantothenate biosynthetic process"/>
    <property type="evidence" value="ECO:0007669"/>
    <property type="project" value="UniProtKB-UniRule"/>
</dbReference>
<comment type="function">
    <text evidence="6 7">Catalyzes the reversible reaction in which hydroxymethyl group from 5,10-methylenetetrahydrofolate is transferred onto alpha-ketoisovalerate to form ketopantoate.</text>
</comment>
<keyword evidence="7 10" id="KW-0460">Magnesium</keyword>
<comment type="subcellular location">
    <subcellularLocation>
        <location evidence="7">Cytoplasm</location>
    </subcellularLocation>
</comment>
<keyword evidence="7" id="KW-0963">Cytoplasm</keyword>
<dbReference type="CDD" id="cd06557">
    <property type="entry name" value="KPHMT-like"/>
    <property type="match status" value="1"/>
</dbReference>
<feature type="binding site" evidence="7 9">
    <location>
        <begin position="47"/>
        <end position="48"/>
    </location>
    <ligand>
        <name>3-methyl-2-oxobutanoate</name>
        <dbReference type="ChEBI" id="CHEBI:11851"/>
    </ligand>
</feature>
<feature type="binding site" evidence="7 10">
    <location>
        <position position="86"/>
    </location>
    <ligand>
        <name>Mg(2+)</name>
        <dbReference type="ChEBI" id="CHEBI:18420"/>
    </ligand>
</feature>
<dbReference type="SUPFAM" id="SSF51621">
    <property type="entry name" value="Phosphoenolpyruvate/pyruvate domain"/>
    <property type="match status" value="1"/>
</dbReference>
<name>B9L4S0_THERP</name>
<comment type="catalytic activity">
    <reaction evidence="7">
        <text>(6R)-5,10-methylene-5,6,7,8-tetrahydrofolate + 3-methyl-2-oxobutanoate + H2O = 2-dehydropantoate + (6S)-5,6,7,8-tetrahydrofolate</text>
        <dbReference type="Rhea" id="RHEA:11824"/>
        <dbReference type="ChEBI" id="CHEBI:11561"/>
        <dbReference type="ChEBI" id="CHEBI:11851"/>
        <dbReference type="ChEBI" id="CHEBI:15377"/>
        <dbReference type="ChEBI" id="CHEBI:15636"/>
        <dbReference type="ChEBI" id="CHEBI:57453"/>
        <dbReference type="EC" id="2.1.2.11"/>
    </reaction>
</comment>
<evidence type="ECO:0000256" key="3">
    <source>
        <dbReference type="ARBA" id="ARBA00011424"/>
    </source>
</evidence>
<dbReference type="PIRSF" id="PIRSF000388">
    <property type="entry name" value="Pantoate_hydroxy_MeTrfase"/>
    <property type="match status" value="1"/>
</dbReference>
<evidence type="ECO:0000256" key="8">
    <source>
        <dbReference type="PIRSR" id="PIRSR000388-1"/>
    </source>
</evidence>
<geneLocation type="plasmid" evidence="12">
    <name>Tros</name>
</geneLocation>
<evidence type="ECO:0000256" key="9">
    <source>
        <dbReference type="PIRSR" id="PIRSR000388-2"/>
    </source>
</evidence>
<keyword evidence="7 10" id="KW-0479">Metal-binding</keyword>
<evidence type="ECO:0000256" key="5">
    <source>
        <dbReference type="ARBA" id="ARBA00022679"/>
    </source>
</evidence>
<evidence type="ECO:0000256" key="10">
    <source>
        <dbReference type="PIRSR" id="PIRSR000388-3"/>
    </source>
</evidence>
<dbReference type="HOGENOM" id="CLU_036645_1_0_0"/>
<dbReference type="GO" id="GO:0000287">
    <property type="term" value="F:magnesium ion binding"/>
    <property type="evidence" value="ECO:0007669"/>
    <property type="project" value="TreeGrafter"/>
</dbReference>
<comment type="cofactor">
    <cofactor evidence="7 10">
        <name>Mg(2+)</name>
        <dbReference type="ChEBI" id="CHEBI:18420"/>
    </cofactor>
    <text evidence="7 10">Binds 1 Mg(2+) ion per subunit.</text>
</comment>
<feature type="binding site" evidence="7 10">
    <location>
        <position position="118"/>
    </location>
    <ligand>
        <name>Mg(2+)</name>
        <dbReference type="ChEBI" id="CHEBI:18420"/>
    </ligand>
</feature>
<evidence type="ECO:0000313" key="12">
    <source>
        <dbReference type="Proteomes" id="UP000000447"/>
    </source>
</evidence>
<dbReference type="OrthoDB" id="9781789at2"/>
<gene>
    <name evidence="7 11" type="primary">panB</name>
    <name evidence="11" type="ordered locus">trd_A0784</name>
</gene>
<dbReference type="EC" id="2.1.2.11" evidence="7"/>
<dbReference type="NCBIfam" id="NF001452">
    <property type="entry name" value="PRK00311.1"/>
    <property type="match status" value="1"/>
</dbReference>
<comment type="subunit">
    <text evidence="3 7">Homodecamer; pentamer of dimers.</text>
</comment>
<comment type="similarity">
    <text evidence="2 7">Belongs to the PanB family.</text>
</comment>
<dbReference type="InterPro" id="IPR015813">
    <property type="entry name" value="Pyrv/PenolPyrv_kinase-like_dom"/>
</dbReference>
<feature type="binding site" evidence="7 9">
    <location>
        <position position="86"/>
    </location>
    <ligand>
        <name>3-methyl-2-oxobutanoate</name>
        <dbReference type="ChEBI" id="CHEBI:11851"/>
    </ligand>
</feature>
<feature type="active site" description="Proton acceptor" evidence="7 8">
    <location>
        <position position="185"/>
    </location>
</feature>
<dbReference type="HAMAP" id="MF_00156">
    <property type="entry name" value="PanB"/>
    <property type="match status" value="1"/>
</dbReference>
<accession>B9L4S0</accession>
<feature type="binding site" evidence="7 9">
    <location>
        <position position="116"/>
    </location>
    <ligand>
        <name>3-methyl-2-oxobutanoate</name>
        <dbReference type="ChEBI" id="CHEBI:11851"/>
    </ligand>
</feature>
<comment type="pathway">
    <text evidence="1 7">Cofactor biosynthesis; (R)-pantothenate biosynthesis; (R)-pantoate from 3-methyl-2-oxobutanoate: step 1/2.</text>
</comment>
<protein>
    <recommendedName>
        <fullName evidence="7">3-methyl-2-oxobutanoate hydroxymethyltransferase</fullName>
        <ecNumber evidence="7">2.1.2.11</ecNumber>
    </recommendedName>
    <alternativeName>
        <fullName evidence="7">Ketopantoate hydroxymethyltransferase</fullName>
        <shortName evidence="7">KPHMT</shortName>
    </alternativeName>
</protein>
<dbReference type="InterPro" id="IPR003700">
    <property type="entry name" value="Pantoate_hydroxy_MeTrfase"/>
</dbReference>
<keyword evidence="11" id="KW-0489">Methyltransferase</keyword>
<dbReference type="GO" id="GO:0003864">
    <property type="term" value="F:3-methyl-2-oxobutanoate hydroxymethyltransferase activity"/>
    <property type="evidence" value="ECO:0007669"/>
    <property type="project" value="UniProtKB-UniRule"/>
</dbReference>
<keyword evidence="12" id="KW-1185">Reference proteome</keyword>
<organism evidence="11 12">
    <name type="scientific">Thermomicrobium roseum (strain ATCC 27502 / DSM 5159 / P-2)</name>
    <dbReference type="NCBI Taxonomy" id="309801"/>
    <lineage>
        <taxon>Bacteria</taxon>
        <taxon>Pseudomonadati</taxon>
        <taxon>Thermomicrobiota</taxon>
        <taxon>Thermomicrobia</taxon>
        <taxon>Thermomicrobiales</taxon>
        <taxon>Thermomicrobiaceae</taxon>
        <taxon>Thermomicrobium</taxon>
    </lineage>
</organism>
<keyword evidence="11" id="KW-0614">Plasmid</keyword>
<reference evidence="11 12" key="1">
    <citation type="journal article" date="2009" name="PLoS ONE">
        <title>Complete genome sequence of the aerobic CO-oxidizing thermophile Thermomicrobium roseum.</title>
        <authorList>
            <person name="Wu D."/>
            <person name="Raymond J."/>
            <person name="Wu M."/>
            <person name="Chatterji S."/>
            <person name="Ren Q."/>
            <person name="Graham J.E."/>
            <person name="Bryant D.A."/>
            <person name="Robb F."/>
            <person name="Colman A."/>
            <person name="Tallon L.J."/>
            <person name="Badger J.H."/>
            <person name="Madupu R."/>
            <person name="Ward N.L."/>
            <person name="Eisen J.A."/>
        </authorList>
    </citation>
    <scope>NUCLEOTIDE SEQUENCE [LARGE SCALE GENOMIC DNA]</scope>
    <source>
        <strain evidence="12">ATCC 27502 / DSM 5159 / P-2</strain>
        <plasmid evidence="11">unnamed</plasmid>
    </source>
</reference>
<dbReference type="UniPathway" id="UPA00028">
    <property type="reaction ID" value="UER00003"/>
</dbReference>
<dbReference type="eggNOG" id="COG0413">
    <property type="taxonomic scope" value="Bacteria"/>
</dbReference>
<dbReference type="GO" id="GO:0005737">
    <property type="term" value="C:cytoplasm"/>
    <property type="evidence" value="ECO:0007669"/>
    <property type="project" value="UniProtKB-SubCell"/>
</dbReference>
<dbReference type="EMBL" id="CP001276">
    <property type="protein sequence ID" value="ACM06495.1"/>
    <property type="molecule type" value="Genomic_DNA"/>
</dbReference>
<sequence length="301" mass="32229">MTPQRVTVADLRAMKRRGERIVMLTAYDYPTARLIDEAGIPAILVGDSLGNTVLGYETTIPVTLEQMLHHTKAVTRATRRALVIADMPFLTFQISPEEALRNAGRLVQEGGAHAVKLEGGGPIVETVSRLVRAGIPVMGHLGLTPQAVHTLGRFRLQARTADAVRQLFADAIALERAGAFAIVLELVPAPVARAVSQLLEIPTIGIGAGPGCDGQVQVLTDLLHLLPGPLPRHARAYTDLATIVSDAIRRYAEDVRSGTFPSESESFGLPRELDLDTVAAIAAEFAAQRGGDEHAPLPDDR</sequence>
<dbReference type="Pfam" id="PF02548">
    <property type="entry name" value="Pantoate_transf"/>
    <property type="match status" value="1"/>
</dbReference>
<evidence type="ECO:0000256" key="7">
    <source>
        <dbReference type="HAMAP-Rule" id="MF_00156"/>
    </source>
</evidence>
<dbReference type="PANTHER" id="PTHR20881:SF0">
    <property type="entry name" value="3-METHYL-2-OXOBUTANOATE HYDROXYMETHYLTRANSFERASE"/>
    <property type="match status" value="1"/>
</dbReference>
<dbReference type="GO" id="GO:0008168">
    <property type="term" value="F:methyltransferase activity"/>
    <property type="evidence" value="ECO:0007669"/>
    <property type="project" value="UniProtKB-KW"/>
</dbReference>
<dbReference type="RefSeq" id="WP_012642482.1">
    <property type="nucleotide sequence ID" value="NC_011961.1"/>
</dbReference>